<dbReference type="PRINTS" id="PR00449">
    <property type="entry name" value="RASTRNSFRMNG"/>
</dbReference>
<comment type="similarity">
    <text evidence="1">Belongs to the small GTPase superfamily. Rab family.</text>
</comment>
<dbReference type="InterPro" id="IPR027417">
    <property type="entry name" value="P-loop_NTPase"/>
</dbReference>
<organism evidence="2 3">
    <name type="scientific">Tritrichomonas musculus</name>
    <dbReference type="NCBI Taxonomy" id="1915356"/>
    <lineage>
        <taxon>Eukaryota</taxon>
        <taxon>Metamonada</taxon>
        <taxon>Parabasalia</taxon>
        <taxon>Tritrichomonadida</taxon>
        <taxon>Tritrichomonadidae</taxon>
        <taxon>Tritrichomonas</taxon>
    </lineage>
</organism>
<dbReference type="SUPFAM" id="SSF52540">
    <property type="entry name" value="P-loop containing nucleoside triphosphate hydrolases"/>
    <property type="match status" value="1"/>
</dbReference>
<dbReference type="Pfam" id="PF00071">
    <property type="entry name" value="Ras"/>
    <property type="match status" value="1"/>
</dbReference>
<gene>
    <name evidence="2" type="ORF">M9Y10_028309</name>
</gene>
<dbReference type="InterPro" id="IPR001806">
    <property type="entry name" value="Small_GTPase"/>
</dbReference>
<dbReference type="SMART" id="SM00174">
    <property type="entry name" value="RHO"/>
    <property type="match status" value="1"/>
</dbReference>
<dbReference type="InterPro" id="IPR050209">
    <property type="entry name" value="Rab_GTPases_membrane_traffic"/>
</dbReference>
<dbReference type="EMBL" id="JAPFFF010000004">
    <property type="protein sequence ID" value="KAK8891104.1"/>
    <property type="molecule type" value="Genomic_DNA"/>
</dbReference>
<protein>
    <recommendedName>
        <fullName evidence="4">Small GTP-binding protein</fullName>
    </recommendedName>
</protein>
<evidence type="ECO:0000313" key="3">
    <source>
        <dbReference type="Proteomes" id="UP001470230"/>
    </source>
</evidence>
<evidence type="ECO:0000256" key="1">
    <source>
        <dbReference type="ARBA" id="ARBA00006270"/>
    </source>
</evidence>
<evidence type="ECO:0008006" key="4">
    <source>
        <dbReference type="Google" id="ProtNLM"/>
    </source>
</evidence>
<dbReference type="PANTHER" id="PTHR47979">
    <property type="entry name" value="DRAB11-RELATED"/>
    <property type="match status" value="1"/>
</dbReference>
<name>A0ABR2KIY8_9EUKA</name>
<reference evidence="2 3" key="1">
    <citation type="submission" date="2024-04" db="EMBL/GenBank/DDBJ databases">
        <title>Tritrichomonas musculus Genome.</title>
        <authorList>
            <person name="Alves-Ferreira E."/>
            <person name="Grigg M."/>
            <person name="Lorenzi H."/>
            <person name="Galac M."/>
        </authorList>
    </citation>
    <scope>NUCLEOTIDE SEQUENCE [LARGE SCALE GENOMIC DNA]</scope>
    <source>
        <strain evidence="2 3">EAF2021</strain>
    </source>
</reference>
<dbReference type="SMART" id="SM00176">
    <property type="entry name" value="RAN"/>
    <property type="match status" value="1"/>
</dbReference>
<dbReference type="PROSITE" id="PS51420">
    <property type="entry name" value="RHO"/>
    <property type="match status" value="1"/>
</dbReference>
<sequence length="202" mass="23054">MQEYKFIIIGNSGVGKTCILDRMVFDRFQDNHDVTIGVNFQVQMMQIESTQLKLQLWDTAGQEIYRAITQSYYRDTDVAIIVYDITDQGSFDSLKEWVDNVRSHAPATCIIGIVGNKKDLETTGQRKVSYDDGKIFAESHNFPFFETSALTGENVRALFENLAFEAYATFQNLGGRKGRERRISSETNIWTIEKQDEKGSCC</sequence>
<dbReference type="CDD" id="cd00154">
    <property type="entry name" value="Rab"/>
    <property type="match status" value="1"/>
</dbReference>
<dbReference type="PROSITE" id="PS51421">
    <property type="entry name" value="RAS"/>
    <property type="match status" value="1"/>
</dbReference>
<dbReference type="InterPro" id="IPR005225">
    <property type="entry name" value="Small_GTP-bd"/>
</dbReference>
<dbReference type="SMART" id="SM00173">
    <property type="entry name" value="RAS"/>
    <property type="match status" value="1"/>
</dbReference>
<accession>A0ABR2KIY8</accession>
<dbReference type="SMART" id="SM00175">
    <property type="entry name" value="RAB"/>
    <property type="match status" value="1"/>
</dbReference>
<proteinExistence type="inferred from homology"/>
<dbReference type="Proteomes" id="UP001470230">
    <property type="component" value="Unassembled WGS sequence"/>
</dbReference>
<dbReference type="Gene3D" id="3.40.50.300">
    <property type="entry name" value="P-loop containing nucleotide triphosphate hydrolases"/>
    <property type="match status" value="1"/>
</dbReference>
<keyword evidence="3" id="KW-1185">Reference proteome</keyword>
<dbReference type="PROSITE" id="PS51419">
    <property type="entry name" value="RAB"/>
    <property type="match status" value="1"/>
</dbReference>
<dbReference type="NCBIfam" id="TIGR00231">
    <property type="entry name" value="small_GTP"/>
    <property type="match status" value="1"/>
</dbReference>
<evidence type="ECO:0000313" key="2">
    <source>
        <dbReference type="EMBL" id="KAK8891104.1"/>
    </source>
</evidence>
<comment type="caution">
    <text evidence="2">The sequence shown here is derived from an EMBL/GenBank/DDBJ whole genome shotgun (WGS) entry which is preliminary data.</text>
</comment>